<feature type="region of interest" description="Disordered" evidence="1">
    <location>
        <begin position="307"/>
        <end position="339"/>
    </location>
</feature>
<dbReference type="PANTHER" id="PTHR33318:SF4">
    <property type="entry name" value="OS04G0511700 PROTEIN"/>
    <property type="match status" value="1"/>
</dbReference>
<feature type="compositionally biased region" description="Basic and acidic residues" evidence="1">
    <location>
        <begin position="99"/>
        <end position="111"/>
    </location>
</feature>
<proteinExistence type="predicted"/>
<feature type="region of interest" description="Disordered" evidence="1">
    <location>
        <begin position="387"/>
        <end position="415"/>
    </location>
</feature>
<sequence>MGCFLACFGSSKDRRKPRSQIKNKVLPRHQQRHEIQRPPQSTLYIEQEISAKPTNLISEVPYKLEEQLSLSTRKKVTFDTNVKAYEPVSVHESTESLPDNDKDVEKQKGDNSGKSGLSNSLSEDDSTTSSVPSYPPNHRYQNCRDSDDEADEFECEESDLDDEDEELEDYGDYDGDYDEDEDSQICVPTKSVESRTEMLSAQAFMEEEEVKKTGSNRNARDRSVYVHPVLNPVENLAQWKAVKSKGPPQLLNPQKENLKLEQEAPRISFSSEPILKHPSFSFKSKSDQPKRENQEIAVDASLSNWLVTSETTPTKKTRPSGLEPISQEQSISQGSNSVVSIDDRPILGALTVEEIKQFSASSSPRRSPSRSPDEMVIIGTVGTYWKHKEGGNDSGSFSSYKGIPNTTSKYREDKKVNWHSTPFETRLERALNRRQPANA</sequence>
<reference evidence="2 3" key="1">
    <citation type="submission" date="2020-08" db="EMBL/GenBank/DDBJ databases">
        <title>Plant Genome Project.</title>
        <authorList>
            <person name="Zhang R.-G."/>
        </authorList>
    </citation>
    <scope>NUCLEOTIDE SEQUENCE [LARGE SCALE GENOMIC DNA]</scope>
    <source>
        <strain evidence="2">WSP0</strain>
        <tissue evidence="2">Leaf</tissue>
    </source>
</reference>
<feature type="region of interest" description="Disordered" evidence="1">
    <location>
        <begin position="81"/>
        <end position="184"/>
    </location>
</feature>
<evidence type="ECO:0000313" key="2">
    <source>
        <dbReference type="EMBL" id="KAG5514640.1"/>
    </source>
</evidence>
<feature type="compositionally biased region" description="Polar residues" evidence="1">
    <location>
        <begin position="326"/>
        <end position="339"/>
    </location>
</feature>
<feature type="compositionally biased region" description="Low complexity" evidence="1">
    <location>
        <begin position="112"/>
        <end position="121"/>
    </location>
</feature>
<keyword evidence="3" id="KW-1185">Reference proteome</keyword>
<accession>A0AAV6HPE2</accession>
<dbReference type="Proteomes" id="UP000823749">
    <property type="component" value="Chromosome 13"/>
</dbReference>
<dbReference type="EMBL" id="JACTNZ010000013">
    <property type="protein sequence ID" value="KAG5514640.1"/>
    <property type="molecule type" value="Genomic_DNA"/>
</dbReference>
<dbReference type="PANTHER" id="PTHR33318">
    <property type="entry name" value="ASPARTYL/GLUTAMYL-TRNA(ASN/GLN) AMIDOTRANSFERASE SUBUNIT"/>
    <property type="match status" value="1"/>
</dbReference>
<feature type="region of interest" description="Disordered" evidence="1">
    <location>
        <begin position="8"/>
        <end position="41"/>
    </location>
</feature>
<dbReference type="InterPro" id="IPR039300">
    <property type="entry name" value="JASON"/>
</dbReference>
<feature type="region of interest" description="Disordered" evidence="1">
    <location>
        <begin position="245"/>
        <end position="272"/>
    </location>
</feature>
<organism evidence="2 3">
    <name type="scientific">Rhododendron griersonianum</name>
    <dbReference type="NCBI Taxonomy" id="479676"/>
    <lineage>
        <taxon>Eukaryota</taxon>
        <taxon>Viridiplantae</taxon>
        <taxon>Streptophyta</taxon>
        <taxon>Embryophyta</taxon>
        <taxon>Tracheophyta</taxon>
        <taxon>Spermatophyta</taxon>
        <taxon>Magnoliopsida</taxon>
        <taxon>eudicotyledons</taxon>
        <taxon>Gunneridae</taxon>
        <taxon>Pentapetalae</taxon>
        <taxon>asterids</taxon>
        <taxon>Ericales</taxon>
        <taxon>Ericaceae</taxon>
        <taxon>Ericoideae</taxon>
        <taxon>Rhodoreae</taxon>
        <taxon>Rhododendron</taxon>
    </lineage>
</organism>
<name>A0AAV6HPE2_9ERIC</name>
<dbReference type="AlphaFoldDB" id="A0AAV6HPE2"/>
<feature type="compositionally biased region" description="Basic residues" evidence="1">
    <location>
        <begin position="13"/>
        <end position="31"/>
    </location>
</feature>
<gene>
    <name evidence="2" type="ORF">RHGRI_035889</name>
</gene>
<evidence type="ECO:0000313" key="3">
    <source>
        <dbReference type="Proteomes" id="UP000823749"/>
    </source>
</evidence>
<protein>
    <submittedName>
        <fullName evidence="2">Uncharacterized protein</fullName>
    </submittedName>
</protein>
<feature type="compositionally biased region" description="Acidic residues" evidence="1">
    <location>
        <begin position="146"/>
        <end position="183"/>
    </location>
</feature>
<feature type="compositionally biased region" description="Polar residues" evidence="1">
    <location>
        <begin position="394"/>
        <end position="408"/>
    </location>
</feature>
<dbReference type="GO" id="GO:0007142">
    <property type="term" value="P:male meiosis II"/>
    <property type="evidence" value="ECO:0007669"/>
    <property type="project" value="InterPro"/>
</dbReference>
<evidence type="ECO:0000256" key="1">
    <source>
        <dbReference type="SAM" id="MobiDB-lite"/>
    </source>
</evidence>
<comment type="caution">
    <text evidence="2">The sequence shown here is derived from an EMBL/GenBank/DDBJ whole genome shotgun (WGS) entry which is preliminary data.</text>
</comment>